<evidence type="ECO:0000313" key="14">
    <source>
        <dbReference type="EMBL" id="RLP76307.1"/>
    </source>
</evidence>
<keyword evidence="15" id="KW-1185">Reference proteome</keyword>
<feature type="compositionally biased region" description="Low complexity" evidence="12">
    <location>
        <begin position="254"/>
        <end position="266"/>
    </location>
</feature>
<keyword evidence="6" id="KW-0378">Hydrolase</keyword>
<dbReference type="InterPro" id="IPR009045">
    <property type="entry name" value="Zn_M74/Hedgehog-like"/>
</dbReference>
<accession>A0A3L7A806</accession>
<keyword evidence="3" id="KW-0645">Protease</keyword>
<reference evidence="14 15" key="1">
    <citation type="submission" date="2018-10" db="EMBL/GenBank/DDBJ databases">
        <title>Xanthobacter tagetidis genome sequencing and assembly.</title>
        <authorList>
            <person name="Maclea K.S."/>
            <person name="Goen A.E."/>
            <person name="Fatima S.A."/>
        </authorList>
    </citation>
    <scope>NUCLEOTIDE SEQUENCE [LARGE SCALE GENOMIC DNA]</scope>
    <source>
        <strain evidence="14 15">ATCC 700314</strain>
    </source>
</reference>
<evidence type="ECO:0000256" key="2">
    <source>
        <dbReference type="ARBA" id="ARBA00004776"/>
    </source>
</evidence>
<evidence type="ECO:0000256" key="12">
    <source>
        <dbReference type="SAM" id="MobiDB-lite"/>
    </source>
</evidence>
<organism evidence="14 15">
    <name type="scientific">Xanthobacter tagetidis</name>
    <dbReference type="NCBI Taxonomy" id="60216"/>
    <lineage>
        <taxon>Bacteria</taxon>
        <taxon>Pseudomonadati</taxon>
        <taxon>Pseudomonadota</taxon>
        <taxon>Alphaproteobacteria</taxon>
        <taxon>Hyphomicrobiales</taxon>
        <taxon>Xanthobacteraceae</taxon>
        <taxon>Xanthobacter</taxon>
    </lineage>
</organism>
<comment type="similarity">
    <text evidence="10">Belongs to the peptidase M15 family.</text>
</comment>
<feature type="signal peptide" evidence="13">
    <location>
        <begin position="1"/>
        <end position="26"/>
    </location>
</feature>
<keyword evidence="5 13" id="KW-0732">Signal</keyword>
<feature type="chain" id="PRO_5017930152" description="Murein endopeptidase K" evidence="13">
    <location>
        <begin position="27"/>
        <end position="281"/>
    </location>
</feature>
<keyword evidence="8" id="KW-0482">Metalloprotease</keyword>
<evidence type="ECO:0000256" key="10">
    <source>
        <dbReference type="ARBA" id="ARBA00093448"/>
    </source>
</evidence>
<evidence type="ECO:0000256" key="8">
    <source>
        <dbReference type="ARBA" id="ARBA00023049"/>
    </source>
</evidence>
<evidence type="ECO:0000256" key="3">
    <source>
        <dbReference type="ARBA" id="ARBA00022670"/>
    </source>
</evidence>
<comment type="pathway">
    <text evidence="2">Cell wall biogenesis; cell wall polysaccharide biosynthesis.</text>
</comment>
<comment type="cofactor">
    <cofactor evidence="1">
        <name>Zn(2+)</name>
        <dbReference type="ChEBI" id="CHEBI:29105"/>
    </cofactor>
</comment>
<dbReference type="EMBL" id="RCTF01000013">
    <property type="protein sequence ID" value="RLP76307.1"/>
    <property type="molecule type" value="Genomic_DNA"/>
</dbReference>
<name>A0A3L7A806_9HYPH</name>
<dbReference type="GO" id="GO:0006508">
    <property type="term" value="P:proteolysis"/>
    <property type="evidence" value="ECO:0007669"/>
    <property type="project" value="UniProtKB-KW"/>
</dbReference>
<dbReference type="GO" id="GO:0046872">
    <property type="term" value="F:metal ion binding"/>
    <property type="evidence" value="ECO:0007669"/>
    <property type="project" value="UniProtKB-KW"/>
</dbReference>
<evidence type="ECO:0000256" key="13">
    <source>
        <dbReference type="SAM" id="SignalP"/>
    </source>
</evidence>
<dbReference type="PANTHER" id="PTHR37425">
    <property type="match status" value="1"/>
</dbReference>
<dbReference type="AlphaFoldDB" id="A0A3L7A806"/>
<feature type="region of interest" description="Disordered" evidence="12">
    <location>
        <begin position="241"/>
        <end position="281"/>
    </location>
</feature>
<sequence length="281" mass="30415">MRRLKVVGLGALLALCGTTSLQNAVANGDTRTLLIHHTHTGESGTFTFKKDGRYDSAALEKLNWFLRDWRTNEPTKMDPQLFDIVWEVYRETDATAPIQVVSSYRSPATNAMLRSRSRGVAKTSQHMLGKAMDFFIPGVDLVRLREAGLRLQRGGVGFYPTSGSPFVHMDTGSVRHWPRMSHDQLARVFPDGKTVHVPSNGRPLAKYDVALAEIEARGSRPGVAVASADAGKGVKSFFNKLMGRKDEDDDEGGAPEPQVQAVAAATPAPPARPAAAAPPAA</sequence>
<dbReference type="Proteomes" id="UP000269692">
    <property type="component" value="Unassembled WGS sequence"/>
</dbReference>
<keyword evidence="7" id="KW-0862">Zinc</keyword>
<proteinExistence type="inferred from homology"/>
<dbReference type="GO" id="GO:0008237">
    <property type="term" value="F:metallopeptidase activity"/>
    <property type="evidence" value="ECO:0007669"/>
    <property type="project" value="UniProtKB-KW"/>
</dbReference>
<evidence type="ECO:0000256" key="5">
    <source>
        <dbReference type="ARBA" id="ARBA00022729"/>
    </source>
</evidence>
<evidence type="ECO:0000256" key="11">
    <source>
        <dbReference type="ARBA" id="ARBA00093666"/>
    </source>
</evidence>
<evidence type="ECO:0000256" key="7">
    <source>
        <dbReference type="ARBA" id="ARBA00022833"/>
    </source>
</evidence>
<evidence type="ECO:0000256" key="1">
    <source>
        <dbReference type="ARBA" id="ARBA00001947"/>
    </source>
</evidence>
<dbReference type="InterPro" id="IPR010275">
    <property type="entry name" value="MepK"/>
</dbReference>
<dbReference type="OrthoDB" id="9782994at2"/>
<dbReference type="CDD" id="cd14844">
    <property type="entry name" value="Zn-DD-carboxypeptidase_like"/>
    <property type="match status" value="1"/>
</dbReference>
<dbReference type="Gene3D" id="3.30.1380.10">
    <property type="match status" value="1"/>
</dbReference>
<keyword evidence="4" id="KW-0479">Metal-binding</keyword>
<dbReference type="PANTHER" id="PTHR37425:SF1">
    <property type="entry name" value="OUTER MEMBRANE PROTEIN"/>
    <property type="match status" value="1"/>
</dbReference>
<feature type="non-terminal residue" evidence="14">
    <location>
        <position position="281"/>
    </location>
</feature>
<evidence type="ECO:0000256" key="4">
    <source>
        <dbReference type="ARBA" id="ARBA00022723"/>
    </source>
</evidence>
<evidence type="ECO:0000256" key="9">
    <source>
        <dbReference type="ARBA" id="ARBA00023316"/>
    </source>
</evidence>
<evidence type="ECO:0000256" key="6">
    <source>
        <dbReference type="ARBA" id="ARBA00022801"/>
    </source>
</evidence>
<dbReference type="GO" id="GO:0071555">
    <property type="term" value="P:cell wall organization"/>
    <property type="evidence" value="ECO:0007669"/>
    <property type="project" value="UniProtKB-KW"/>
</dbReference>
<keyword evidence="9" id="KW-0961">Cell wall biogenesis/degradation</keyword>
<evidence type="ECO:0000313" key="15">
    <source>
        <dbReference type="Proteomes" id="UP000269692"/>
    </source>
</evidence>
<dbReference type="SUPFAM" id="SSF55166">
    <property type="entry name" value="Hedgehog/DD-peptidase"/>
    <property type="match status" value="1"/>
</dbReference>
<protein>
    <recommendedName>
        <fullName evidence="11">Murein endopeptidase K</fullName>
    </recommendedName>
</protein>
<dbReference type="Pfam" id="PF05951">
    <property type="entry name" value="Peptidase_M15_2"/>
    <property type="match status" value="1"/>
</dbReference>
<gene>
    <name evidence="14" type="ORF">D9R14_15920</name>
</gene>
<comment type="caution">
    <text evidence="14">The sequence shown here is derived from an EMBL/GenBank/DDBJ whole genome shotgun (WGS) entry which is preliminary data.</text>
</comment>